<feature type="transmembrane region" description="Helical" evidence="7">
    <location>
        <begin position="132"/>
        <end position="151"/>
    </location>
</feature>
<accession>A0A4Q2L3Z7</accession>
<dbReference type="PANTHER" id="PTHR30193:SF41">
    <property type="entry name" value="DIACETYLCHITOBIOSE UPTAKE SYSTEM PERMEASE PROTEIN NGCF"/>
    <property type="match status" value="1"/>
</dbReference>
<keyword evidence="4 7" id="KW-0812">Transmembrane</keyword>
<dbReference type="InterPro" id="IPR000515">
    <property type="entry name" value="MetI-like"/>
</dbReference>
<evidence type="ECO:0000256" key="7">
    <source>
        <dbReference type="RuleBase" id="RU363032"/>
    </source>
</evidence>
<proteinExistence type="inferred from homology"/>
<keyword evidence="2 7" id="KW-0813">Transport</keyword>
<feature type="transmembrane region" description="Helical" evidence="7">
    <location>
        <begin position="101"/>
        <end position="120"/>
    </location>
</feature>
<evidence type="ECO:0000256" key="1">
    <source>
        <dbReference type="ARBA" id="ARBA00004651"/>
    </source>
</evidence>
<dbReference type="InterPro" id="IPR051393">
    <property type="entry name" value="ABC_transporter_permease"/>
</dbReference>
<comment type="subcellular location">
    <subcellularLocation>
        <location evidence="1 7">Cell membrane</location>
        <topology evidence="1 7">Multi-pass membrane protein</topology>
    </subcellularLocation>
</comment>
<dbReference type="GO" id="GO:0005886">
    <property type="term" value="C:plasma membrane"/>
    <property type="evidence" value="ECO:0007669"/>
    <property type="project" value="UniProtKB-SubCell"/>
</dbReference>
<feature type="transmembrane region" description="Helical" evidence="7">
    <location>
        <begin position="38"/>
        <end position="58"/>
    </location>
</feature>
<comment type="caution">
    <text evidence="10">The sequence shown here is derived from an EMBL/GenBank/DDBJ whole genome shotgun (WGS) entry which is preliminary data.</text>
</comment>
<evidence type="ECO:0000256" key="2">
    <source>
        <dbReference type="ARBA" id="ARBA00022448"/>
    </source>
</evidence>
<sequence length="319" mass="35169">MVATKPAARRSDLKSAMPARRSDFTSAKPARRSDFRSAMLFLIPAFIGFIAFFAWPTVRGVYLSFTEFNLLQPPEWIGFDNYVAIAGDPVFWNSLVVTSEYVLINIGVQTIAALVLAVLLQRFTRSMVVRGVVLLPYLIANVVVALVWFWLADYNLGLINSTLDAVGFDRVGFFGNEALAMPTIALINVWRHLGYTTLLIFAGLQAIPRDVYEAAEVDGAGEARTFFGITLPLLRPVLAFVLVITLVGAFQIFDTIAVTTGGGPVDATRAITYYIYERAFGRFDFGYASAMSVILMIILGAVALIQLRVLRANDSDLER</sequence>
<evidence type="ECO:0000256" key="6">
    <source>
        <dbReference type="ARBA" id="ARBA00023136"/>
    </source>
</evidence>
<feature type="region of interest" description="Disordered" evidence="8">
    <location>
        <begin position="1"/>
        <end position="25"/>
    </location>
</feature>
<gene>
    <name evidence="10" type="ORF">ESP51_01385</name>
</gene>
<dbReference type="InterPro" id="IPR035906">
    <property type="entry name" value="MetI-like_sf"/>
</dbReference>
<evidence type="ECO:0000256" key="8">
    <source>
        <dbReference type="SAM" id="MobiDB-lite"/>
    </source>
</evidence>
<evidence type="ECO:0000313" key="10">
    <source>
        <dbReference type="EMBL" id="RXZ72908.1"/>
    </source>
</evidence>
<keyword evidence="5 7" id="KW-1133">Transmembrane helix</keyword>
<dbReference type="SUPFAM" id="SSF161098">
    <property type="entry name" value="MetI-like"/>
    <property type="match status" value="1"/>
</dbReference>
<evidence type="ECO:0000256" key="4">
    <source>
        <dbReference type="ARBA" id="ARBA00022692"/>
    </source>
</evidence>
<evidence type="ECO:0000256" key="3">
    <source>
        <dbReference type="ARBA" id="ARBA00022475"/>
    </source>
</evidence>
<dbReference type="OrthoDB" id="145927at2"/>
<dbReference type="GO" id="GO:0055085">
    <property type="term" value="P:transmembrane transport"/>
    <property type="evidence" value="ECO:0007669"/>
    <property type="project" value="InterPro"/>
</dbReference>
<feature type="transmembrane region" description="Helical" evidence="7">
    <location>
        <begin position="285"/>
        <end position="305"/>
    </location>
</feature>
<evidence type="ECO:0000256" key="5">
    <source>
        <dbReference type="ARBA" id="ARBA00022989"/>
    </source>
</evidence>
<dbReference type="CDD" id="cd06261">
    <property type="entry name" value="TM_PBP2"/>
    <property type="match status" value="1"/>
</dbReference>
<organism evidence="10 11">
    <name type="scientific">Agromyces albus</name>
    <dbReference type="NCBI Taxonomy" id="205332"/>
    <lineage>
        <taxon>Bacteria</taxon>
        <taxon>Bacillati</taxon>
        <taxon>Actinomycetota</taxon>
        <taxon>Actinomycetes</taxon>
        <taxon>Micrococcales</taxon>
        <taxon>Microbacteriaceae</taxon>
        <taxon>Agromyces</taxon>
    </lineage>
</organism>
<dbReference type="Gene3D" id="1.10.3720.10">
    <property type="entry name" value="MetI-like"/>
    <property type="match status" value="1"/>
</dbReference>
<keyword evidence="6 7" id="KW-0472">Membrane</keyword>
<dbReference type="AlphaFoldDB" id="A0A4Q2L3Z7"/>
<reference evidence="10 11" key="1">
    <citation type="submission" date="2019-01" db="EMBL/GenBank/DDBJ databases">
        <title>Agromyces.</title>
        <authorList>
            <person name="Li J."/>
        </authorList>
    </citation>
    <scope>NUCLEOTIDE SEQUENCE [LARGE SCALE GENOMIC DNA]</scope>
    <source>
        <strain evidence="10 11">DSM 15934</strain>
    </source>
</reference>
<protein>
    <submittedName>
        <fullName evidence="10">Sugar ABC transporter permease</fullName>
    </submittedName>
</protein>
<evidence type="ECO:0000313" key="11">
    <source>
        <dbReference type="Proteomes" id="UP000293865"/>
    </source>
</evidence>
<dbReference type="EMBL" id="SDPN01000002">
    <property type="protein sequence ID" value="RXZ72908.1"/>
    <property type="molecule type" value="Genomic_DNA"/>
</dbReference>
<comment type="similarity">
    <text evidence="7">Belongs to the binding-protein-dependent transport system permease family.</text>
</comment>
<feature type="transmembrane region" description="Helical" evidence="7">
    <location>
        <begin position="233"/>
        <end position="253"/>
    </location>
</feature>
<feature type="domain" description="ABC transmembrane type-1" evidence="9">
    <location>
        <begin position="91"/>
        <end position="306"/>
    </location>
</feature>
<evidence type="ECO:0000259" key="9">
    <source>
        <dbReference type="PROSITE" id="PS50928"/>
    </source>
</evidence>
<dbReference type="Proteomes" id="UP000293865">
    <property type="component" value="Unassembled WGS sequence"/>
</dbReference>
<dbReference type="PANTHER" id="PTHR30193">
    <property type="entry name" value="ABC TRANSPORTER PERMEASE PROTEIN"/>
    <property type="match status" value="1"/>
</dbReference>
<dbReference type="Pfam" id="PF00528">
    <property type="entry name" value="BPD_transp_1"/>
    <property type="match status" value="1"/>
</dbReference>
<name>A0A4Q2L3Z7_9MICO</name>
<feature type="transmembrane region" description="Helical" evidence="7">
    <location>
        <begin position="171"/>
        <end position="190"/>
    </location>
</feature>
<dbReference type="PROSITE" id="PS50928">
    <property type="entry name" value="ABC_TM1"/>
    <property type="match status" value="1"/>
</dbReference>
<keyword evidence="3" id="KW-1003">Cell membrane</keyword>
<keyword evidence="11" id="KW-1185">Reference proteome</keyword>